<evidence type="ECO:0000259" key="17">
    <source>
        <dbReference type="PROSITE" id="PS51066"/>
    </source>
</evidence>
<organism evidence="19 20">
    <name type="scientific">Actinomyces johnsonii</name>
    <dbReference type="NCBI Taxonomy" id="544581"/>
    <lineage>
        <taxon>Bacteria</taxon>
        <taxon>Bacillati</taxon>
        <taxon>Actinomycetota</taxon>
        <taxon>Actinomycetes</taxon>
        <taxon>Actinomycetales</taxon>
        <taxon>Actinomycetaceae</taxon>
        <taxon>Actinomyces</taxon>
    </lineage>
</organism>
<dbReference type="AlphaFoldDB" id="A0A508A2Y7"/>
<sequence length="385" mass="40876">MPELPEVEVVRAGLARHVAGRTVTRVEVLDSRPLRRQDGGAQAFADQLTGRTMTAAVRRGKFLWLPLDDGRALSAHLGMSGQLLVRGGASGGASPVSGSESRAAAFLAAPDAQTGGRPVDLSATEQPRYVRDLSASPRHLRVRLHLSACPSADVGGADTERSSHEETVLDLVDQRMLGGLRVVDLVPTVDGAPGGMGSSEPLLPADAAHIARDLLDPALERTGPTGVVNRIRASKRAIKTLLLDQGIVSGIGNIYADEGLWEAGVHGLRSGAALGPRVVARILQSTAEVMTRALDVGGTSFDALYVDVEGASGFFARELRAYGRQGRDCRRCGTTMLRETLGGRSHTYCPRCQSRPRPPRRGNARRTPAVCCGPHENGAMRRQSV</sequence>
<dbReference type="SUPFAM" id="SSF57716">
    <property type="entry name" value="Glucocorticoid receptor-like (DNA-binding domain)"/>
    <property type="match status" value="1"/>
</dbReference>
<evidence type="ECO:0000256" key="14">
    <source>
        <dbReference type="ARBA" id="ARBA00023295"/>
    </source>
</evidence>
<dbReference type="SUPFAM" id="SSF46946">
    <property type="entry name" value="S13-like H2TH domain"/>
    <property type="match status" value="1"/>
</dbReference>
<evidence type="ECO:0000259" key="18">
    <source>
        <dbReference type="PROSITE" id="PS51068"/>
    </source>
</evidence>
<dbReference type="RefSeq" id="WP_141423951.1">
    <property type="nucleotide sequence ID" value="NZ_JASPFB010000002.1"/>
</dbReference>
<evidence type="ECO:0000256" key="12">
    <source>
        <dbReference type="ARBA" id="ARBA00023239"/>
    </source>
</evidence>
<dbReference type="CDD" id="cd08966">
    <property type="entry name" value="EcFpg-like_N"/>
    <property type="match status" value="1"/>
</dbReference>
<reference evidence="19 20" key="1">
    <citation type="submission" date="2019-06" db="EMBL/GenBank/DDBJ databases">
        <title>Draft genome sequence of Actinomyces johnsonii CCUG 34287T.</title>
        <authorList>
            <person name="Salva-Serra F."/>
            <person name="Cardew S."/>
            <person name="Moore E."/>
        </authorList>
    </citation>
    <scope>NUCLEOTIDE SEQUENCE [LARGE SCALE GENOMIC DNA]</scope>
    <source>
        <strain evidence="19 20">CCUG 34287</strain>
    </source>
</reference>
<feature type="domain" description="Formamidopyrimidine-DNA glycosylase catalytic" evidence="18">
    <location>
        <begin position="2"/>
        <end position="105"/>
    </location>
</feature>
<dbReference type="GO" id="GO:0008270">
    <property type="term" value="F:zinc ion binding"/>
    <property type="evidence" value="ECO:0007669"/>
    <property type="project" value="UniProtKB-KW"/>
</dbReference>
<dbReference type="Gene3D" id="1.10.8.50">
    <property type="match status" value="1"/>
</dbReference>
<comment type="catalytic activity">
    <reaction evidence="1">
        <text>Hydrolysis of DNA containing ring-opened 7-methylguanine residues, releasing 2,6-diamino-4-hydroxy-5-(N-methyl)formamidopyrimidine.</text>
        <dbReference type="EC" id="3.2.2.23"/>
    </reaction>
</comment>
<dbReference type="FunFam" id="1.10.8.50:FF:000003">
    <property type="entry name" value="Formamidopyrimidine-DNA glycosylase"/>
    <property type="match status" value="1"/>
</dbReference>
<evidence type="ECO:0000256" key="3">
    <source>
        <dbReference type="ARBA" id="ARBA00009409"/>
    </source>
</evidence>
<evidence type="ECO:0000313" key="20">
    <source>
        <dbReference type="Proteomes" id="UP000319010"/>
    </source>
</evidence>
<keyword evidence="9" id="KW-0862">Zinc</keyword>
<comment type="catalytic activity">
    <reaction evidence="15">
        <text>2'-deoxyribonucleotide-(2'-deoxyribose 5'-phosphate)-2'-deoxyribonucleotide-DNA = a 3'-end 2'-deoxyribonucleotide-(2,3-dehydro-2,3-deoxyribose 5'-phosphate)-DNA + a 5'-end 5'-phospho-2'-deoxyribonucleoside-DNA + H(+)</text>
        <dbReference type="Rhea" id="RHEA:66592"/>
        <dbReference type="Rhea" id="RHEA-COMP:13180"/>
        <dbReference type="Rhea" id="RHEA-COMP:16897"/>
        <dbReference type="Rhea" id="RHEA-COMP:17067"/>
        <dbReference type="ChEBI" id="CHEBI:15378"/>
        <dbReference type="ChEBI" id="CHEBI:136412"/>
        <dbReference type="ChEBI" id="CHEBI:157695"/>
        <dbReference type="ChEBI" id="CHEBI:167181"/>
        <dbReference type="EC" id="4.2.99.18"/>
    </reaction>
</comment>
<dbReference type="InterPro" id="IPR020629">
    <property type="entry name" value="FPG_Glyclase"/>
</dbReference>
<dbReference type="Pfam" id="PF06831">
    <property type="entry name" value="H2TH"/>
    <property type="match status" value="1"/>
</dbReference>
<keyword evidence="12 19" id="KW-0456">Lyase</keyword>
<proteinExistence type="inferred from homology"/>
<evidence type="ECO:0000256" key="11">
    <source>
        <dbReference type="ARBA" id="ARBA00023204"/>
    </source>
</evidence>
<evidence type="ECO:0000256" key="5">
    <source>
        <dbReference type="ARBA" id="ARBA00022723"/>
    </source>
</evidence>
<keyword evidence="13" id="KW-0511">Multifunctional enzyme</keyword>
<dbReference type="PANTHER" id="PTHR22993:SF9">
    <property type="entry name" value="FORMAMIDOPYRIMIDINE-DNA GLYCOSYLASE"/>
    <property type="match status" value="1"/>
</dbReference>
<evidence type="ECO:0000256" key="15">
    <source>
        <dbReference type="ARBA" id="ARBA00044632"/>
    </source>
</evidence>
<accession>A0A508A2Y7</accession>
<dbReference type="InterPro" id="IPR012319">
    <property type="entry name" value="FPG_cat"/>
</dbReference>
<dbReference type="GO" id="GO:0006979">
    <property type="term" value="P:response to oxidative stress"/>
    <property type="evidence" value="ECO:0007669"/>
    <property type="project" value="UniProtKB-ARBA"/>
</dbReference>
<evidence type="ECO:0000256" key="16">
    <source>
        <dbReference type="PROSITE-ProRule" id="PRU00391"/>
    </source>
</evidence>
<dbReference type="InterPro" id="IPR015887">
    <property type="entry name" value="DNA_glyclase_Znf_dom_DNA_BS"/>
</dbReference>
<keyword evidence="7 16" id="KW-0863">Zinc-finger</keyword>
<evidence type="ECO:0000256" key="10">
    <source>
        <dbReference type="ARBA" id="ARBA00023125"/>
    </source>
</evidence>
<evidence type="ECO:0000256" key="1">
    <source>
        <dbReference type="ARBA" id="ARBA00001668"/>
    </source>
</evidence>
<evidence type="ECO:0000256" key="7">
    <source>
        <dbReference type="ARBA" id="ARBA00022771"/>
    </source>
</evidence>
<dbReference type="SMART" id="SM01232">
    <property type="entry name" value="H2TH"/>
    <property type="match status" value="1"/>
</dbReference>
<evidence type="ECO:0000256" key="2">
    <source>
        <dbReference type="ARBA" id="ARBA00001947"/>
    </source>
</evidence>
<dbReference type="SMART" id="SM00898">
    <property type="entry name" value="Fapy_DNA_glyco"/>
    <property type="match status" value="1"/>
</dbReference>
<evidence type="ECO:0000256" key="4">
    <source>
        <dbReference type="ARBA" id="ARBA00011245"/>
    </source>
</evidence>
<dbReference type="GO" id="GO:0034039">
    <property type="term" value="F:8-oxo-7,8-dihydroguanine DNA N-glycosylase activity"/>
    <property type="evidence" value="ECO:0007669"/>
    <property type="project" value="TreeGrafter"/>
</dbReference>
<keyword evidence="6" id="KW-0227">DNA damage</keyword>
<dbReference type="SUPFAM" id="SSF81624">
    <property type="entry name" value="N-terminal domain of MutM-like DNA repair proteins"/>
    <property type="match status" value="1"/>
</dbReference>
<dbReference type="PANTHER" id="PTHR22993">
    <property type="entry name" value="FORMAMIDOPYRIMIDINE-DNA GLYCOSYLASE"/>
    <property type="match status" value="1"/>
</dbReference>
<dbReference type="Pfam" id="PF01149">
    <property type="entry name" value="Fapy_DNA_glyco"/>
    <property type="match status" value="1"/>
</dbReference>
<comment type="caution">
    <text evidence="19">The sequence shown here is derived from an EMBL/GenBank/DDBJ whole genome shotgun (WGS) entry which is preliminary data.</text>
</comment>
<name>A0A508A2Y7_9ACTO</name>
<keyword evidence="8 19" id="KW-0378">Hydrolase</keyword>
<keyword evidence="5" id="KW-0479">Metal-binding</keyword>
<dbReference type="GO" id="GO:0006284">
    <property type="term" value="P:base-excision repair"/>
    <property type="evidence" value="ECO:0007669"/>
    <property type="project" value="InterPro"/>
</dbReference>
<dbReference type="Pfam" id="PF06827">
    <property type="entry name" value="zf-FPG_IleRS"/>
    <property type="match status" value="1"/>
</dbReference>
<dbReference type="EMBL" id="VICB01000005">
    <property type="protein sequence ID" value="TQD43687.1"/>
    <property type="molecule type" value="Genomic_DNA"/>
</dbReference>
<dbReference type="PROSITE" id="PS01242">
    <property type="entry name" value="ZF_FPG_1"/>
    <property type="match status" value="1"/>
</dbReference>
<dbReference type="PROSITE" id="PS51066">
    <property type="entry name" value="ZF_FPG_2"/>
    <property type="match status" value="1"/>
</dbReference>
<dbReference type="EC" id="4.2.99.18" evidence="19"/>
<evidence type="ECO:0000256" key="9">
    <source>
        <dbReference type="ARBA" id="ARBA00022833"/>
    </source>
</evidence>
<evidence type="ECO:0000256" key="13">
    <source>
        <dbReference type="ARBA" id="ARBA00023268"/>
    </source>
</evidence>
<evidence type="ECO:0000313" key="19">
    <source>
        <dbReference type="EMBL" id="TQD43687.1"/>
    </source>
</evidence>
<feature type="domain" description="FPG-type" evidence="17">
    <location>
        <begin position="320"/>
        <end position="354"/>
    </location>
</feature>
<dbReference type="InterPro" id="IPR010663">
    <property type="entry name" value="Znf_FPG/IleRS"/>
</dbReference>
<gene>
    <name evidence="19" type="primary">mutM</name>
    <name evidence="19" type="ORF">FK256_05115</name>
</gene>
<dbReference type="Proteomes" id="UP000319010">
    <property type="component" value="Unassembled WGS sequence"/>
</dbReference>
<evidence type="ECO:0000256" key="8">
    <source>
        <dbReference type="ARBA" id="ARBA00022801"/>
    </source>
</evidence>
<keyword evidence="14 19" id="KW-0326">Glycosidase</keyword>
<dbReference type="GO" id="GO:0140078">
    <property type="term" value="F:class I DNA-(apurinic or apyrimidinic site) endonuclease activity"/>
    <property type="evidence" value="ECO:0007669"/>
    <property type="project" value="UniProtKB-EC"/>
</dbReference>
<keyword evidence="11" id="KW-0234">DNA repair</keyword>
<comment type="cofactor">
    <cofactor evidence="2">
        <name>Zn(2+)</name>
        <dbReference type="ChEBI" id="CHEBI:29105"/>
    </cofactor>
</comment>
<dbReference type="GO" id="GO:0003684">
    <property type="term" value="F:damaged DNA binding"/>
    <property type="evidence" value="ECO:0007669"/>
    <property type="project" value="InterPro"/>
</dbReference>
<dbReference type="PROSITE" id="PS51068">
    <property type="entry name" value="FPG_CAT"/>
    <property type="match status" value="1"/>
</dbReference>
<protein>
    <submittedName>
        <fullName evidence="19">Bifunctional DNA-formamidopyrimidine glycosylase/DNA-(Apurinic or apyrimidinic site) lyase</fullName>
        <ecNumber evidence="19">3.2.2.23</ecNumber>
        <ecNumber evidence="19">4.2.99.18</ecNumber>
    </submittedName>
</protein>
<dbReference type="Gene3D" id="3.20.190.10">
    <property type="entry name" value="MutM-like, N-terminal"/>
    <property type="match status" value="1"/>
</dbReference>
<dbReference type="InterPro" id="IPR015886">
    <property type="entry name" value="H2TH_FPG"/>
</dbReference>
<dbReference type="NCBIfam" id="NF002211">
    <property type="entry name" value="PRK01103.1"/>
    <property type="match status" value="1"/>
</dbReference>
<comment type="subunit">
    <text evidence="4">Monomer.</text>
</comment>
<evidence type="ECO:0000256" key="6">
    <source>
        <dbReference type="ARBA" id="ARBA00022763"/>
    </source>
</evidence>
<dbReference type="GO" id="GO:0003690">
    <property type="term" value="F:double-stranded DNA binding"/>
    <property type="evidence" value="ECO:0007669"/>
    <property type="project" value="UniProtKB-ARBA"/>
</dbReference>
<dbReference type="InterPro" id="IPR000214">
    <property type="entry name" value="Znf_DNA_glyclase/AP_lyase"/>
</dbReference>
<dbReference type="EC" id="3.2.2.23" evidence="19"/>
<comment type="similarity">
    <text evidence="3">Belongs to the FPG family.</text>
</comment>
<dbReference type="InterPro" id="IPR035937">
    <property type="entry name" value="FPG_N"/>
</dbReference>
<dbReference type="InterPro" id="IPR010979">
    <property type="entry name" value="Ribosomal_uS13-like_H2TH"/>
</dbReference>
<keyword evidence="10" id="KW-0238">DNA-binding</keyword>